<evidence type="ECO:0000313" key="1">
    <source>
        <dbReference type="Proteomes" id="UP000025227"/>
    </source>
</evidence>
<dbReference type="OrthoDB" id="5824787at2759"/>
<dbReference type="AlphaFoldDB" id="A0A7I5E6G9"/>
<proteinExistence type="predicted"/>
<name>A0A7I5E6G9_HAECO</name>
<dbReference type="WBParaSite" id="HCON_00028900-00001">
    <property type="protein sequence ID" value="HCON_00028900-00001"/>
    <property type="gene ID" value="HCON_00028900"/>
</dbReference>
<sequence>MKAPGKIPSTSRRTFARVFGPCKPTIDGKTKVCGRAKGCLPSGRHGTCDSRGVGGVGALVNTHLAVNIDSYESLRTRIGRLWIWRGSTEKTILPLRSSSEIFTPRLASEEPLKSFASGFTE</sequence>
<accession>A0A7I5E6G9</accession>
<keyword evidence="1" id="KW-1185">Reference proteome</keyword>
<evidence type="ECO:0000313" key="2">
    <source>
        <dbReference type="WBParaSite" id="HCON_00028900-00001"/>
    </source>
</evidence>
<organism evidence="1 2">
    <name type="scientific">Haemonchus contortus</name>
    <name type="common">Barber pole worm</name>
    <dbReference type="NCBI Taxonomy" id="6289"/>
    <lineage>
        <taxon>Eukaryota</taxon>
        <taxon>Metazoa</taxon>
        <taxon>Ecdysozoa</taxon>
        <taxon>Nematoda</taxon>
        <taxon>Chromadorea</taxon>
        <taxon>Rhabditida</taxon>
        <taxon>Rhabditina</taxon>
        <taxon>Rhabditomorpha</taxon>
        <taxon>Strongyloidea</taxon>
        <taxon>Trichostrongylidae</taxon>
        <taxon>Haemonchus</taxon>
    </lineage>
</organism>
<dbReference type="Proteomes" id="UP000025227">
    <property type="component" value="Unplaced"/>
</dbReference>
<protein>
    <submittedName>
        <fullName evidence="2">Uncharacterized protein</fullName>
    </submittedName>
</protein>
<reference evidence="2" key="1">
    <citation type="submission" date="2020-12" db="UniProtKB">
        <authorList>
            <consortium name="WormBaseParasite"/>
        </authorList>
    </citation>
    <scope>IDENTIFICATION</scope>
    <source>
        <strain evidence="2">MHco3</strain>
    </source>
</reference>